<dbReference type="Proteomes" id="UP000306409">
    <property type="component" value="Chromosome"/>
</dbReference>
<dbReference type="RefSeq" id="WP_137698926.1">
    <property type="nucleotide sequence ID" value="NZ_CP061336.1"/>
</dbReference>
<dbReference type="EMBL" id="CP061336">
    <property type="protein sequence ID" value="QNU66752.1"/>
    <property type="molecule type" value="Genomic_DNA"/>
</dbReference>
<proteinExistence type="predicted"/>
<dbReference type="AlphaFoldDB" id="A0A4U7JCM2"/>
<evidence type="ECO:0000313" key="1">
    <source>
        <dbReference type="EMBL" id="QNU66752.1"/>
    </source>
</evidence>
<keyword evidence="2" id="KW-1185">Reference proteome</keyword>
<evidence type="ECO:0000313" key="2">
    <source>
        <dbReference type="Proteomes" id="UP000306409"/>
    </source>
</evidence>
<accession>A0A4U7JCM2</accession>
<gene>
    <name evidence="1" type="ORF">EHE19_018240</name>
</gene>
<sequence length="91" mass="10228">MDLIKSYSLVKSQYGYDLVLYFEAGNMDTEFAGDFGELDKDNSSLNQNIIQSIYEKFPDIEINTVKVMIDSVLLSSFVMTPSPSINISNIT</sequence>
<organism evidence="1 2">
    <name type="scientific">Ruminiclostridium herbifermentans</name>
    <dbReference type="NCBI Taxonomy" id="2488810"/>
    <lineage>
        <taxon>Bacteria</taxon>
        <taxon>Bacillati</taxon>
        <taxon>Bacillota</taxon>
        <taxon>Clostridia</taxon>
        <taxon>Eubacteriales</taxon>
        <taxon>Oscillospiraceae</taxon>
        <taxon>Ruminiclostridium</taxon>
    </lineage>
</organism>
<dbReference type="OrthoDB" id="9886288at2"/>
<protein>
    <submittedName>
        <fullName evidence="1">Uncharacterized protein</fullName>
    </submittedName>
</protein>
<dbReference type="KEGG" id="rher:EHE19_018240"/>
<name>A0A4U7JCM2_9FIRM</name>
<reference evidence="1 2" key="1">
    <citation type="submission" date="2020-09" db="EMBL/GenBank/DDBJ databases">
        <title>Characterization and genome sequencing of Ruminiclostridium sp. nov. MA18.</title>
        <authorList>
            <person name="Rettenmaier R."/>
            <person name="Kowollik M.-L."/>
            <person name="Liebl W."/>
            <person name="Zverlov V."/>
        </authorList>
    </citation>
    <scope>NUCLEOTIDE SEQUENCE [LARGE SCALE GENOMIC DNA]</scope>
    <source>
        <strain evidence="1 2">MA18</strain>
    </source>
</reference>